<proteinExistence type="predicted"/>
<feature type="region of interest" description="Disordered" evidence="1">
    <location>
        <begin position="1"/>
        <end position="123"/>
    </location>
</feature>
<protein>
    <submittedName>
        <fullName evidence="2">Uncharacterized protein</fullName>
    </submittedName>
</protein>
<feature type="region of interest" description="Disordered" evidence="1">
    <location>
        <begin position="485"/>
        <end position="522"/>
    </location>
</feature>
<dbReference type="AlphaFoldDB" id="A0A250WZN7"/>
<reference evidence="2 3" key="1">
    <citation type="submission" date="2017-08" db="EMBL/GenBank/DDBJ databases">
        <title>Acidophilic green algal genome provides insights into adaptation to an acidic environment.</title>
        <authorList>
            <person name="Hirooka S."/>
            <person name="Hirose Y."/>
            <person name="Kanesaki Y."/>
            <person name="Higuchi S."/>
            <person name="Fujiwara T."/>
            <person name="Onuma R."/>
            <person name="Era A."/>
            <person name="Ohbayashi R."/>
            <person name="Uzuka A."/>
            <person name="Nozaki H."/>
            <person name="Yoshikawa H."/>
            <person name="Miyagishima S.Y."/>
        </authorList>
    </citation>
    <scope>NUCLEOTIDE SEQUENCE [LARGE SCALE GENOMIC DNA]</scope>
    <source>
        <strain evidence="2 3">NIES-2499</strain>
    </source>
</reference>
<organism evidence="2 3">
    <name type="scientific">Chlamydomonas eustigma</name>
    <dbReference type="NCBI Taxonomy" id="1157962"/>
    <lineage>
        <taxon>Eukaryota</taxon>
        <taxon>Viridiplantae</taxon>
        <taxon>Chlorophyta</taxon>
        <taxon>core chlorophytes</taxon>
        <taxon>Chlorophyceae</taxon>
        <taxon>CS clade</taxon>
        <taxon>Chlamydomonadales</taxon>
        <taxon>Chlamydomonadaceae</taxon>
        <taxon>Chlamydomonas</taxon>
    </lineage>
</organism>
<feature type="compositionally biased region" description="Low complexity" evidence="1">
    <location>
        <begin position="140"/>
        <end position="157"/>
    </location>
</feature>
<evidence type="ECO:0000313" key="3">
    <source>
        <dbReference type="Proteomes" id="UP000232323"/>
    </source>
</evidence>
<name>A0A250WZN7_9CHLO</name>
<evidence type="ECO:0000313" key="2">
    <source>
        <dbReference type="EMBL" id="GAX76246.1"/>
    </source>
</evidence>
<dbReference type="EMBL" id="BEGY01000016">
    <property type="protein sequence ID" value="GAX76246.1"/>
    <property type="molecule type" value="Genomic_DNA"/>
</dbReference>
<feature type="region of interest" description="Disordered" evidence="1">
    <location>
        <begin position="325"/>
        <end position="391"/>
    </location>
</feature>
<keyword evidence="3" id="KW-1185">Reference proteome</keyword>
<feature type="compositionally biased region" description="Basic and acidic residues" evidence="1">
    <location>
        <begin position="498"/>
        <end position="514"/>
    </location>
</feature>
<sequence length="522" mass="56367">MKSGSQLQEEVEKLLSRTNSLLSNRSSTHGSIRGNSEVPYNSLDRPDANVMPLHSAPSPNLKAQSPSRSSNFSPRLSRMSVPGLPELTIPESPRSTRHSSPSSSPVAPFFAPKQPTSPASLQGGTVVASLRRMLSRSVVSPRGLPSSISPHSISPSSRTASVRRSLSPAVFAAGTRATIDNTRTPSFSSTVFSTGDGRGNDRLVDMSSSSQRMVSSPSRRLISAVVRKEFAELPEVRRFKTHAESFRGPPAEISSMEMQLDTAASDLVKKLSSSWGQVEIEARDKFQRLLSSGLQLAFLHAEPLLPDKVQAAVTLIKNEGHFGSYKSSPLAKASEKGDDYGLLSPSSSSPQRGSQATPALHHIEAPSFRLSPSIPHAGGSASPIVPPGFNRRSLHAENASIGDSSMEQRSKSLSQQEVMGVISDLHAALEKYQQSGSPSSPLDTRKKVSMLPGEPRQLMNEAPAWQSRRLSWRPMLDKTAVDMPPAVSLPSGSVKAADVGHWHEHRTPSWREARPVSSWLRP</sequence>
<feature type="compositionally biased region" description="Polar residues" evidence="1">
    <location>
        <begin position="114"/>
        <end position="123"/>
    </location>
</feature>
<feature type="compositionally biased region" description="Low complexity" evidence="1">
    <location>
        <begin position="90"/>
        <end position="112"/>
    </location>
</feature>
<feature type="compositionally biased region" description="Polar residues" evidence="1">
    <location>
        <begin position="57"/>
        <end position="74"/>
    </location>
</feature>
<evidence type="ECO:0000256" key="1">
    <source>
        <dbReference type="SAM" id="MobiDB-lite"/>
    </source>
</evidence>
<feature type="compositionally biased region" description="Low complexity" evidence="1">
    <location>
        <begin position="341"/>
        <end position="355"/>
    </location>
</feature>
<feature type="region of interest" description="Disordered" evidence="1">
    <location>
        <begin position="140"/>
        <end position="161"/>
    </location>
</feature>
<accession>A0A250WZN7</accession>
<feature type="compositionally biased region" description="Low complexity" evidence="1">
    <location>
        <begin position="16"/>
        <end position="28"/>
    </location>
</feature>
<gene>
    <name evidence="2" type="ORF">CEUSTIGMA_g3690.t1</name>
</gene>
<dbReference type="Proteomes" id="UP000232323">
    <property type="component" value="Unassembled WGS sequence"/>
</dbReference>
<dbReference type="OrthoDB" id="10689760at2759"/>
<comment type="caution">
    <text evidence="2">The sequence shown here is derived from an EMBL/GenBank/DDBJ whole genome shotgun (WGS) entry which is preliminary data.</text>
</comment>